<keyword evidence="6 8" id="KW-1133">Transmembrane helix</keyword>
<feature type="transmembrane region" description="Helical" evidence="8">
    <location>
        <begin position="135"/>
        <end position="164"/>
    </location>
</feature>
<sequence>MEPDGALYATIAKHIVLHRDWLNLFGDGHDWLDKPHFPFWMAALSYKLFGITGFGYKLPAFLFWLAGIYYTYLTARDLFNRPTAILSITIYAVALHSTLFNFDVRAEPYLTTCIVGAVWHMLRASRGAWLHLLPAALFAACGVMTKGIFVLATIGGGWVIYWIIAGQWQEFLNYRWWIFAALCLLFIMPELYSLYTQFDLHPEKIVFGRTHVSGIRFFFWDSQFGRFFNTGPIKGSGSPAFFLHTTLWAFLPWSAALTGAVIYLVRFDREREPARWIVYGSTLITFALFSFSGFQLPHYIVILFPYFAIISAFFLQSGASAKVLKALTIIQVITLLATGVAIGWLLFRTGIDSKIQAGIITLVLIVAGLFLRGRSMLESFLIKGYAVAAVMYVFLFFFFYPFLLQYQAGRQAAVDIPQSHQAVPAAIYGVLSYSFEFYAPQDVQVVRNQQALGEFLANKPCYLFTSKTIADSLLHSGLKASTVAEKPYYRITRLKPAFINQKTRSDVTEARSLLYVN</sequence>
<evidence type="ECO:0000256" key="4">
    <source>
        <dbReference type="ARBA" id="ARBA00022679"/>
    </source>
</evidence>
<evidence type="ECO:0000256" key="1">
    <source>
        <dbReference type="ARBA" id="ARBA00004651"/>
    </source>
</evidence>
<evidence type="ECO:0000256" key="6">
    <source>
        <dbReference type="ARBA" id="ARBA00022989"/>
    </source>
</evidence>
<protein>
    <submittedName>
        <fullName evidence="10">Glycosyltransferase family 39 protein</fullName>
    </submittedName>
</protein>
<feature type="transmembrane region" description="Helical" evidence="8">
    <location>
        <begin position="298"/>
        <end position="315"/>
    </location>
</feature>
<feature type="transmembrane region" description="Helical" evidence="8">
    <location>
        <begin position="276"/>
        <end position="292"/>
    </location>
</feature>
<dbReference type="Proteomes" id="UP000612680">
    <property type="component" value="Chromosome"/>
</dbReference>
<feature type="transmembrane region" description="Helical" evidence="8">
    <location>
        <begin position="384"/>
        <end position="403"/>
    </location>
</feature>
<keyword evidence="2" id="KW-1003">Cell membrane</keyword>
<gene>
    <name evidence="10" type="ORF">HWI92_24845</name>
</gene>
<dbReference type="InterPro" id="IPR038731">
    <property type="entry name" value="RgtA/B/C-like"/>
</dbReference>
<comment type="subcellular location">
    <subcellularLocation>
        <location evidence="1">Cell membrane</location>
        <topology evidence="1">Multi-pass membrane protein</topology>
    </subcellularLocation>
</comment>
<evidence type="ECO:0000259" key="9">
    <source>
        <dbReference type="Pfam" id="PF13231"/>
    </source>
</evidence>
<keyword evidence="7 8" id="KW-0472">Membrane</keyword>
<evidence type="ECO:0000256" key="3">
    <source>
        <dbReference type="ARBA" id="ARBA00022676"/>
    </source>
</evidence>
<feature type="transmembrane region" description="Helical" evidence="8">
    <location>
        <begin position="241"/>
        <end position="264"/>
    </location>
</feature>
<feature type="transmembrane region" description="Helical" evidence="8">
    <location>
        <begin position="327"/>
        <end position="347"/>
    </location>
</feature>
<keyword evidence="3" id="KW-0328">Glycosyltransferase</keyword>
<accession>A0ABX7IDZ9</accession>
<feature type="domain" description="Glycosyltransferase RgtA/B/C/D-like" evidence="9">
    <location>
        <begin position="33"/>
        <end position="192"/>
    </location>
</feature>
<dbReference type="Pfam" id="PF13231">
    <property type="entry name" value="PMT_2"/>
    <property type="match status" value="1"/>
</dbReference>
<name>A0ABX7IDZ9_9BACT</name>
<evidence type="ECO:0000313" key="10">
    <source>
        <dbReference type="EMBL" id="QRR04352.1"/>
    </source>
</evidence>
<evidence type="ECO:0000313" key="11">
    <source>
        <dbReference type="Proteomes" id="UP000612680"/>
    </source>
</evidence>
<evidence type="ECO:0000256" key="7">
    <source>
        <dbReference type="ARBA" id="ARBA00023136"/>
    </source>
</evidence>
<feature type="transmembrane region" description="Helical" evidence="8">
    <location>
        <begin position="84"/>
        <end position="102"/>
    </location>
</feature>
<feature type="transmembrane region" description="Helical" evidence="8">
    <location>
        <begin position="48"/>
        <end position="72"/>
    </location>
</feature>
<dbReference type="EMBL" id="CP056775">
    <property type="protein sequence ID" value="QRR04352.1"/>
    <property type="molecule type" value="Genomic_DNA"/>
</dbReference>
<proteinExistence type="predicted"/>
<feature type="transmembrane region" description="Helical" evidence="8">
    <location>
        <begin position="353"/>
        <end position="372"/>
    </location>
</feature>
<dbReference type="InterPro" id="IPR050297">
    <property type="entry name" value="LipidA_mod_glycosyltrf_83"/>
</dbReference>
<dbReference type="PANTHER" id="PTHR33908:SF3">
    <property type="entry name" value="UNDECAPRENYL PHOSPHATE-ALPHA-4-AMINO-4-DEOXY-L-ARABINOSE ARABINOSYL TRANSFERASE"/>
    <property type="match status" value="1"/>
</dbReference>
<keyword evidence="5 8" id="KW-0812">Transmembrane</keyword>
<reference evidence="10 11" key="1">
    <citation type="submission" date="2020-06" db="EMBL/GenBank/DDBJ databases">
        <title>Dyadobacter sandarakinus sp. nov., isolated from the soil of the Arctic Yellow River Station.</title>
        <authorList>
            <person name="Zhang Y."/>
            <person name="Peng F."/>
        </authorList>
    </citation>
    <scope>NUCLEOTIDE SEQUENCE [LARGE SCALE GENOMIC DNA]</scope>
    <source>
        <strain evidence="10 11">Q3-56</strain>
    </source>
</reference>
<evidence type="ECO:0000256" key="5">
    <source>
        <dbReference type="ARBA" id="ARBA00022692"/>
    </source>
</evidence>
<evidence type="ECO:0000256" key="2">
    <source>
        <dbReference type="ARBA" id="ARBA00022475"/>
    </source>
</evidence>
<dbReference type="PANTHER" id="PTHR33908">
    <property type="entry name" value="MANNOSYLTRANSFERASE YKCB-RELATED"/>
    <property type="match status" value="1"/>
</dbReference>
<keyword evidence="4" id="KW-0808">Transferase</keyword>
<keyword evidence="11" id="KW-1185">Reference proteome</keyword>
<organism evidence="10 11">
    <name type="scientific">Dyadobacter sandarakinus</name>
    <dbReference type="NCBI Taxonomy" id="2747268"/>
    <lineage>
        <taxon>Bacteria</taxon>
        <taxon>Pseudomonadati</taxon>
        <taxon>Bacteroidota</taxon>
        <taxon>Cytophagia</taxon>
        <taxon>Cytophagales</taxon>
        <taxon>Spirosomataceae</taxon>
        <taxon>Dyadobacter</taxon>
    </lineage>
</organism>
<evidence type="ECO:0000256" key="8">
    <source>
        <dbReference type="SAM" id="Phobius"/>
    </source>
</evidence>
<feature type="transmembrane region" description="Helical" evidence="8">
    <location>
        <begin position="176"/>
        <end position="195"/>
    </location>
</feature>